<accession>A0A9J6G4N9</accession>
<gene>
    <name evidence="1" type="ORF">HPB48_007190</name>
</gene>
<name>A0A9J6G4N9_HAELO</name>
<organism evidence="1 2">
    <name type="scientific">Haemaphysalis longicornis</name>
    <name type="common">Bush tick</name>
    <dbReference type="NCBI Taxonomy" id="44386"/>
    <lineage>
        <taxon>Eukaryota</taxon>
        <taxon>Metazoa</taxon>
        <taxon>Ecdysozoa</taxon>
        <taxon>Arthropoda</taxon>
        <taxon>Chelicerata</taxon>
        <taxon>Arachnida</taxon>
        <taxon>Acari</taxon>
        <taxon>Parasitiformes</taxon>
        <taxon>Ixodida</taxon>
        <taxon>Ixodoidea</taxon>
        <taxon>Ixodidae</taxon>
        <taxon>Haemaphysalinae</taxon>
        <taxon>Haemaphysalis</taxon>
    </lineage>
</organism>
<comment type="caution">
    <text evidence="1">The sequence shown here is derived from an EMBL/GenBank/DDBJ whole genome shotgun (WGS) entry which is preliminary data.</text>
</comment>
<keyword evidence="2" id="KW-1185">Reference proteome</keyword>
<protein>
    <submittedName>
        <fullName evidence="1">Uncharacterized protein</fullName>
    </submittedName>
</protein>
<dbReference type="Proteomes" id="UP000821853">
    <property type="component" value="Chromosome 3"/>
</dbReference>
<dbReference type="EMBL" id="JABSTR010000005">
    <property type="protein sequence ID" value="KAH9369412.1"/>
    <property type="molecule type" value="Genomic_DNA"/>
</dbReference>
<dbReference type="AlphaFoldDB" id="A0A9J6G4N9"/>
<reference evidence="1 2" key="1">
    <citation type="journal article" date="2020" name="Cell">
        <title>Large-Scale Comparative Analyses of Tick Genomes Elucidate Their Genetic Diversity and Vector Capacities.</title>
        <authorList>
            <consortium name="Tick Genome and Microbiome Consortium (TIGMIC)"/>
            <person name="Jia N."/>
            <person name="Wang J."/>
            <person name="Shi W."/>
            <person name="Du L."/>
            <person name="Sun Y."/>
            <person name="Zhan W."/>
            <person name="Jiang J.F."/>
            <person name="Wang Q."/>
            <person name="Zhang B."/>
            <person name="Ji P."/>
            <person name="Bell-Sakyi L."/>
            <person name="Cui X.M."/>
            <person name="Yuan T.T."/>
            <person name="Jiang B.G."/>
            <person name="Yang W.F."/>
            <person name="Lam T.T."/>
            <person name="Chang Q.C."/>
            <person name="Ding S.J."/>
            <person name="Wang X.J."/>
            <person name="Zhu J.G."/>
            <person name="Ruan X.D."/>
            <person name="Zhao L."/>
            <person name="Wei J.T."/>
            <person name="Ye R.Z."/>
            <person name="Que T.C."/>
            <person name="Du C.H."/>
            <person name="Zhou Y.H."/>
            <person name="Cheng J.X."/>
            <person name="Dai P.F."/>
            <person name="Guo W.B."/>
            <person name="Han X.H."/>
            <person name="Huang E.J."/>
            <person name="Li L.F."/>
            <person name="Wei W."/>
            <person name="Gao Y.C."/>
            <person name="Liu J.Z."/>
            <person name="Shao H.Z."/>
            <person name="Wang X."/>
            <person name="Wang C.C."/>
            <person name="Yang T.C."/>
            <person name="Huo Q.B."/>
            <person name="Li W."/>
            <person name="Chen H.Y."/>
            <person name="Chen S.E."/>
            <person name="Zhou L.G."/>
            <person name="Ni X.B."/>
            <person name="Tian J.H."/>
            <person name="Sheng Y."/>
            <person name="Liu T."/>
            <person name="Pan Y.S."/>
            <person name="Xia L.Y."/>
            <person name="Li J."/>
            <person name="Zhao F."/>
            <person name="Cao W.C."/>
        </authorList>
    </citation>
    <scope>NUCLEOTIDE SEQUENCE [LARGE SCALE GENOMIC DNA]</scope>
    <source>
        <strain evidence="1">HaeL-2018</strain>
    </source>
</reference>
<evidence type="ECO:0000313" key="1">
    <source>
        <dbReference type="EMBL" id="KAH9369412.1"/>
    </source>
</evidence>
<sequence length="320" mass="36135">MTSLQREHADILAGQAMGHRGTVPTTFAAPVPPRTVVYWGQTRRVQQYQPRVLVCRRCHMPGHKNITCPAQHSIYSGCGNASHTQEGEECPHSLTTEKQYCKQCKAIGNLAVDPTCPKNNWTTRSENKCTSKNARGAAVVAFRSHSNRWIYQRDATRWKKRVHALAHKNDVPLPVLNNIKETSPSGKQLRERVVAAETRRWAEKVVAKPSLRRYASHKHTISQEHFYADLPGSAMLFEARAGVLRTRMGRRKWDDAEEVMCAVCGEEEETAEHIVLSCEQQNPNQPSDTTLAEVLLRIPRQGAHWARTTPRVRVEPQRGG</sequence>
<dbReference type="VEuPathDB" id="VectorBase:HLOH_047127"/>
<evidence type="ECO:0000313" key="2">
    <source>
        <dbReference type="Proteomes" id="UP000821853"/>
    </source>
</evidence>
<proteinExistence type="predicted"/>